<comment type="caution">
    <text evidence="1">The sequence shown here is derived from an EMBL/GenBank/DDBJ whole genome shotgun (WGS) entry which is preliminary data.</text>
</comment>
<keyword evidence="2" id="KW-1185">Reference proteome</keyword>
<sequence>MTLLDNDTTTAEKVSDLSRPSWWEPLLELVRSGTTKEAAWAQLGVEHKDWRWLITSFEERKKEWDAAVAEGRSPIRAKIPAIKRLVASGMTPTAAAKTFGFPKHRWHYVVRTTEGLAEELRLIEAIAQGKDPEKLRDLAAWLITAIETEKEAKEKAPEFYDALIGMVEFLIESISTDANAQRLEVFLRLGLGLAPSYDDDEDLPPVLLARAVSDFAERSQS</sequence>
<dbReference type="AlphaFoldDB" id="A0A4U3M8G7"/>
<dbReference type="Proteomes" id="UP000308705">
    <property type="component" value="Unassembled WGS sequence"/>
</dbReference>
<protein>
    <submittedName>
        <fullName evidence="1">Uncharacterized protein</fullName>
    </submittedName>
</protein>
<evidence type="ECO:0000313" key="2">
    <source>
        <dbReference type="Proteomes" id="UP000308705"/>
    </source>
</evidence>
<accession>A0A4U3M8G7</accession>
<name>A0A4U3M8G7_9ACTN</name>
<reference evidence="1 2" key="1">
    <citation type="submission" date="2019-04" db="EMBL/GenBank/DDBJ databases">
        <title>Herbidospora sp. NEAU-GS14.nov., a novel actinomycete isolated from soil.</title>
        <authorList>
            <person name="Han L."/>
        </authorList>
    </citation>
    <scope>NUCLEOTIDE SEQUENCE [LARGE SCALE GENOMIC DNA]</scope>
    <source>
        <strain evidence="1 2">NEAU-GS14</strain>
    </source>
</reference>
<dbReference type="EMBL" id="SZQA01000033">
    <property type="protein sequence ID" value="TKK84602.1"/>
    <property type="molecule type" value="Genomic_DNA"/>
</dbReference>
<gene>
    <name evidence="1" type="ORF">FDA94_28650</name>
</gene>
<organism evidence="1 2">
    <name type="scientific">Herbidospora galbida</name>
    <dbReference type="NCBI Taxonomy" id="2575442"/>
    <lineage>
        <taxon>Bacteria</taxon>
        <taxon>Bacillati</taxon>
        <taxon>Actinomycetota</taxon>
        <taxon>Actinomycetes</taxon>
        <taxon>Streptosporangiales</taxon>
        <taxon>Streptosporangiaceae</taxon>
        <taxon>Herbidospora</taxon>
    </lineage>
</organism>
<proteinExistence type="predicted"/>
<dbReference type="RefSeq" id="WP_137250186.1">
    <property type="nucleotide sequence ID" value="NZ_SZQA01000033.1"/>
</dbReference>
<evidence type="ECO:0000313" key="1">
    <source>
        <dbReference type="EMBL" id="TKK84602.1"/>
    </source>
</evidence>